<name>G5HND0_9FIRM</name>
<proteinExistence type="predicted"/>
<dbReference type="eggNOG" id="COG1106">
    <property type="taxonomic scope" value="Bacteria"/>
</dbReference>
<dbReference type="PANTHER" id="PTHR40396:SF1">
    <property type="entry name" value="ATPASE AAA-TYPE CORE DOMAIN-CONTAINING PROTEIN"/>
    <property type="match status" value="1"/>
</dbReference>
<dbReference type="PANTHER" id="PTHR40396">
    <property type="entry name" value="ATPASE-LIKE PROTEIN"/>
    <property type="match status" value="1"/>
</dbReference>
<accession>G5HND0</accession>
<dbReference type="PATRIC" id="fig|742733.3.peg.4244"/>
<comment type="caution">
    <text evidence="1">The sequence shown here is derived from an EMBL/GenBank/DDBJ whole genome shotgun (WGS) entry which is preliminary data.</text>
</comment>
<dbReference type="AlphaFoldDB" id="G5HND0"/>
<dbReference type="SUPFAM" id="SSF52540">
    <property type="entry name" value="P-loop containing nucleoside triphosphate hydrolases"/>
    <property type="match status" value="1"/>
</dbReference>
<dbReference type="Gene3D" id="3.40.50.300">
    <property type="entry name" value="P-loop containing nucleotide triphosphate hydrolases"/>
    <property type="match status" value="1"/>
</dbReference>
<evidence type="ECO:0008006" key="3">
    <source>
        <dbReference type="Google" id="ProtNLM"/>
    </source>
</evidence>
<protein>
    <recommendedName>
        <fullName evidence="3">ATPase AAA-type core domain-containing protein</fullName>
    </recommendedName>
</protein>
<organism evidence="1 2">
    <name type="scientific">[Clostridium] citroniae WAL-17108</name>
    <dbReference type="NCBI Taxonomy" id="742733"/>
    <lineage>
        <taxon>Bacteria</taxon>
        <taxon>Bacillati</taxon>
        <taxon>Bacillota</taxon>
        <taxon>Clostridia</taxon>
        <taxon>Lachnospirales</taxon>
        <taxon>Lachnospiraceae</taxon>
        <taxon>Enterocloster</taxon>
    </lineage>
</organism>
<evidence type="ECO:0000313" key="1">
    <source>
        <dbReference type="EMBL" id="EHE96973.1"/>
    </source>
</evidence>
<dbReference type="Proteomes" id="UP000003763">
    <property type="component" value="Unassembled WGS sequence"/>
</dbReference>
<gene>
    <name evidence="1" type="ORF">HMPREF9469_04092</name>
</gene>
<evidence type="ECO:0000313" key="2">
    <source>
        <dbReference type="Proteomes" id="UP000003763"/>
    </source>
</evidence>
<dbReference type="HOGENOM" id="CLU_608016_0_0_9"/>
<dbReference type="InterPro" id="IPR027417">
    <property type="entry name" value="P-loop_NTPase"/>
</dbReference>
<sequence length="470" mass="53859">MMENNVVRLVQLEIKNIKNVVRGVINLERKNSEDKRIGSILGIYGQNGSGKTVVVDCMVLLKCLLTGRQIPHAFYQYIRYECKYAQILYGFQIKRNGTLSYTEYEVTLQKKDDDQGFIVSGEKLSSKRLDLDTRTKITPVFEYVKGRKVLFTPAKYYKEFEKDIDSMVALGIAQQLSENFNEDNQKSEVYSFLFSRKAQEVFSKADGEAKKIHEISSVLQTYGLNDLAVVENSHYGLLALNIKTFPMNIDWPITNLGKTSGIMINMTGINVIPKDLFPFLKKTIDQINVVLKSLIPDIELEIYHAFDKLMKDGKDGVQFELITIRDTARIPLLYESAGIKKIISICSNLVACYNRESYCLVVDEFDSGIYEYLLGMCLEAISEKAKGQLIFTSHNLRPLEVLDMSDLIFTTMNPDDRYLRMSYIKDTQNIRLSYLRAIKLGGQKEKLYRDTNIYEIELAMRKAGRVGLYD</sequence>
<dbReference type="RefSeq" id="WP_007866135.1">
    <property type="nucleotide sequence ID" value="NZ_JH376426.1"/>
</dbReference>
<dbReference type="EMBL" id="ADLJ01000033">
    <property type="protein sequence ID" value="EHE96973.1"/>
    <property type="molecule type" value="Genomic_DNA"/>
</dbReference>
<reference evidence="1 2" key="1">
    <citation type="submission" date="2011-08" db="EMBL/GenBank/DDBJ databases">
        <title>The Genome Sequence of Clostridium citroniae WAL-17108.</title>
        <authorList>
            <consortium name="The Broad Institute Genome Sequencing Platform"/>
            <person name="Earl A."/>
            <person name="Ward D."/>
            <person name="Feldgarden M."/>
            <person name="Gevers D."/>
            <person name="Finegold S.M."/>
            <person name="Summanen P.H."/>
            <person name="Molitoris D.R."/>
            <person name="Vaisanen M.L."/>
            <person name="Daigneault M."/>
            <person name="Allen-Vercoe E."/>
            <person name="Young S.K."/>
            <person name="Zeng Q."/>
            <person name="Gargeya S."/>
            <person name="Fitzgerald M."/>
            <person name="Haas B."/>
            <person name="Abouelleil A."/>
            <person name="Alvarado L."/>
            <person name="Arachchi H.M."/>
            <person name="Berlin A."/>
            <person name="Brown A."/>
            <person name="Chapman S.B."/>
            <person name="Chen Z."/>
            <person name="Dunbar C."/>
            <person name="Freedman E."/>
            <person name="Gearin G."/>
            <person name="Gellesch M."/>
            <person name="Goldberg J."/>
            <person name="Griggs A."/>
            <person name="Gujja S."/>
            <person name="Heiman D."/>
            <person name="Howarth C."/>
            <person name="Larson L."/>
            <person name="Lui A."/>
            <person name="MacDonald P.J.P."/>
            <person name="Montmayeur A."/>
            <person name="Murphy C."/>
            <person name="Neiman D."/>
            <person name="Pearson M."/>
            <person name="Priest M."/>
            <person name="Roberts A."/>
            <person name="Saif S."/>
            <person name="Shea T."/>
            <person name="Shenoy N."/>
            <person name="Sisk P."/>
            <person name="Stolte C."/>
            <person name="Sykes S."/>
            <person name="Wortman J."/>
            <person name="Nusbaum C."/>
            <person name="Birren B."/>
        </authorList>
    </citation>
    <scope>NUCLEOTIDE SEQUENCE [LARGE SCALE GENOMIC DNA]</scope>
    <source>
        <strain evidence="1 2">WAL-17108</strain>
    </source>
</reference>